<dbReference type="InParanoid" id="E9GGI7"/>
<keyword evidence="5" id="KW-1185">Reference proteome</keyword>
<dbReference type="EMBL" id="GL732543">
    <property type="protein sequence ID" value="EFX81487.1"/>
    <property type="molecule type" value="Genomic_DNA"/>
</dbReference>
<evidence type="ECO:0000313" key="4">
    <source>
        <dbReference type="EMBL" id="EFX81487.1"/>
    </source>
</evidence>
<dbReference type="InterPro" id="IPR001254">
    <property type="entry name" value="Trypsin_dom"/>
</dbReference>
<sequence>MVYALVFTIFVTFVSGAPNEELGRIIGGNLSSSTEQFPYVVSISWQGQPMCGGFIYNDQWVVTAAECVHGKNPGELKVTIGTLSLVIPDPGEQLIGVYKLIVFSQFDPVSLKHNIALIKLNRQIEIGPTAHSIRYGEIDELATPWDAYIVGWGALYDGGPQPTKLRWAPIDDLAADCGIFSIDEFQQDSMICAGSTTGTISPCQYDEGSPLTQITNSTGISEEIIVGIMSKNKGCADPSLPTIYTRLSTYNSWILQTAGPQLLK</sequence>
<dbReference type="HOGENOM" id="CLU_006842_7_0_1"/>
<dbReference type="KEGG" id="dpx:DAPPUDRAFT_224273"/>
<dbReference type="PANTHER" id="PTHR24258:SF140">
    <property type="entry name" value="BCDNA.GH08420-RELATED"/>
    <property type="match status" value="1"/>
</dbReference>
<dbReference type="PhylomeDB" id="E9GGI7"/>
<dbReference type="GO" id="GO:0004252">
    <property type="term" value="F:serine-type endopeptidase activity"/>
    <property type="evidence" value="ECO:0007669"/>
    <property type="project" value="InterPro"/>
</dbReference>
<dbReference type="Proteomes" id="UP000000305">
    <property type="component" value="Unassembled WGS sequence"/>
</dbReference>
<dbReference type="OrthoDB" id="60866at2759"/>
<gene>
    <name evidence="4" type="ORF">DAPPUDRAFT_224273</name>
</gene>
<feature type="chain" id="PRO_5003240985" description="Peptidase S1 domain-containing protein" evidence="2">
    <location>
        <begin position="17"/>
        <end position="264"/>
    </location>
</feature>
<dbReference type="AlphaFoldDB" id="E9GGI7"/>
<feature type="signal peptide" evidence="2">
    <location>
        <begin position="1"/>
        <end position="16"/>
    </location>
</feature>
<dbReference type="FunFam" id="2.40.10.10:FF:000068">
    <property type="entry name" value="transmembrane protease serine 2"/>
    <property type="match status" value="1"/>
</dbReference>
<organism evidence="4 5">
    <name type="scientific">Daphnia pulex</name>
    <name type="common">Water flea</name>
    <dbReference type="NCBI Taxonomy" id="6669"/>
    <lineage>
        <taxon>Eukaryota</taxon>
        <taxon>Metazoa</taxon>
        <taxon>Ecdysozoa</taxon>
        <taxon>Arthropoda</taxon>
        <taxon>Crustacea</taxon>
        <taxon>Branchiopoda</taxon>
        <taxon>Diplostraca</taxon>
        <taxon>Cladocera</taxon>
        <taxon>Anomopoda</taxon>
        <taxon>Daphniidae</taxon>
        <taxon>Daphnia</taxon>
    </lineage>
</organism>
<dbReference type="InterPro" id="IPR043504">
    <property type="entry name" value="Peptidase_S1_PA_chymotrypsin"/>
</dbReference>
<dbReference type="eggNOG" id="KOG3627">
    <property type="taxonomic scope" value="Eukaryota"/>
</dbReference>
<dbReference type="PANTHER" id="PTHR24258">
    <property type="entry name" value="SERINE PROTEASE-RELATED"/>
    <property type="match status" value="1"/>
</dbReference>
<dbReference type="CDD" id="cd00190">
    <property type="entry name" value="Tryp_SPc"/>
    <property type="match status" value="1"/>
</dbReference>
<evidence type="ECO:0000256" key="2">
    <source>
        <dbReference type="SAM" id="SignalP"/>
    </source>
</evidence>
<dbReference type="InterPro" id="IPR009003">
    <property type="entry name" value="Peptidase_S1_PA"/>
</dbReference>
<dbReference type="GO" id="GO:0006508">
    <property type="term" value="P:proteolysis"/>
    <property type="evidence" value="ECO:0007669"/>
    <property type="project" value="InterPro"/>
</dbReference>
<proteinExistence type="predicted"/>
<dbReference type="FunCoup" id="E9GGI7">
    <property type="interactions" value="79"/>
</dbReference>
<reference evidence="4 5" key="1">
    <citation type="journal article" date="2011" name="Science">
        <title>The ecoresponsive genome of Daphnia pulex.</title>
        <authorList>
            <person name="Colbourne J.K."/>
            <person name="Pfrender M.E."/>
            <person name="Gilbert D."/>
            <person name="Thomas W.K."/>
            <person name="Tucker A."/>
            <person name="Oakley T.H."/>
            <person name="Tokishita S."/>
            <person name="Aerts A."/>
            <person name="Arnold G.J."/>
            <person name="Basu M.K."/>
            <person name="Bauer D.J."/>
            <person name="Caceres C.E."/>
            <person name="Carmel L."/>
            <person name="Casola C."/>
            <person name="Choi J.H."/>
            <person name="Detter J.C."/>
            <person name="Dong Q."/>
            <person name="Dusheyko S."/>
            <person name="Eads B.D."/>
            <person name="Frohlich T."/>
            <person name="Geiler-Samerotte K.A."/>
            <person name="Gerlach D."/>
            <person name="Hatcher P."/>
            <person name="Jogdeo S."/>
            <person name="Krijgsveld J."/>
            <person name="Kriventseva E.V."/>
            <person name="Kultz D."/>
            <person name="Laforsch C."/>
            <person name="Lindquist E."/>
            <person name="Lopez J."/>
            <person name="Manak J.R."/>
            <person name="Muller J."/>
            <person name="Pangilinan J."/>
            <person name="Patwardhan R.P."/>
            <person name="Pitluck S."/>
            <person name="Pritham E.J."/>
            <person name="Rechtsteiner A."/>
            <person name="Rho M."/>
            <person name="Rogozin I.B."/>
            <person name="Sakarya O."/>
            <person name="Salamov A."/>
            <person name="Schaack S."/>
            <person name="Shapiro H."/>
            <person name="Shiga Y."/>
            <person name="Skalitzky C."/>
            <person name="Smith Z."/>
            <person name="Souvorov A."/>
            <person name="Sung W."/>
            <person name="Tang Z."/>
            <person name="Tsuchiya D."/>
            <person name="Tu H."/>
            <person name="Vos H."/>
            <person name="Wang M."/>
            <person name="Wolf Y.I."/>
            <person name="Yamagata H."/>
            <person name="Yamada T."/>
            <person name="Ye Y."/>
            <person name="Shaw J.R."/>
            <person name="Andrews J."/>
            <person name="Crease T.J."/>
            <person name="Tang H."/>
            <person name="Lucas S.M."/>
            <person name="Robertson H.M."/>
            <person name="Bork P."/>
            <person name="Koonin E.V."/>
            <person name="Zdobnov E.M."/>
            <person name="Grigoriev I.V."/>
            <person name="Lynch M."/>
            <person name="Boore J.L."/>
        </authorList>
    </citation>
    <scope>NUCLEOTIDE SEQUENCE [LARGE SCALE GENOMIC DNA]</scope>
</reference>
<evidence type="ECO:0000259" key="3">
    <source>
        <dbReference type="PROSITE" id="PS50240"/>
    </source>
</evidence>
<evidence type="ECO:0000256" key="1">
    <source>
        <dbReference type="ARBA" id="ARBA00023157"/>
    </source>
</evidence>
<accession>E9GGI7</accession>
<dbReference type="Gene3D" id="2.40.10.10">
    <property type="entry name" value="Trypsin-like serine proteases"/>
    <property type="match status" value="1"/>
</dbReference>
<feature type="domain" description="Peptidase S1" evidence="3">
    <location>
        <begin position="25"/>
        <end position="259"/>
    </location>
</feature>
<keyword evidence="1" id="KW-1015">Disulfide bond</keyword>
<protein>
    <recommendedName>
        <fullName evidence="3">Peptidase S1 domain-containing protein</fullName>
    </recommendedName>
</protein>
<keyword evidence="2" id="KW-0732">Signal</keyword>
<dbReference type="SUPFAM" id="SSF50494">
    <property type="entry name" value="Trypsin-like serine proteases"/>
    <property type="match status" value="1"/>
</dbReference>
<evidence type="ECO:0000313" key="5">
    <source>
        <dbReference type="Proteomes" id="UP000000305"/>
    </source>
</evidence>
<dbReference type="PROSITE" id="PS50240">
    <property type="entry name" value="TRYPSIN_DOM"/>
    <property type="match status" value="1"/>
</dbReference>
<dbReference type="InterPro" id="IPR001314">
    <property type="entry name" value="Peptidase_S1A"/>
</dbReference>
<dbReference type="SMART" id="SM00020">
    <property type="entry name" value="Tryp_SPc"/>
    <property type="match status" value="1"/>
</dbReference>
<dbReference type="STRING" id="6669.E9GGI7"/>
<dbReference type="Pfam" id="PF00089">
    <property type="entry name" value="Trypsin"/>
    <property type="match status" value="1"/>
</dbReference>
<name>E9GGI7_DAPPU</name>
<dbReference type="PRINTS" id="PR00722">
    <property type="entry name" value="CHYMOTRYPSIN"/>
</dbReference>